<dbReference type="EMBL" id="CAMPGE010024770">
    <property type="protein sequence ID" value="CAI2382585.1"/>
    <property type="molecule type" value="Genomic_DNA"/>
</dbReference>
<dbReference type="PANTHER" id="PTHR10094:SF25">
    <property type="entry name" value="SCP2 STEROL-BINDING DOMAIN-CONTAINING PROTEIN 1"/>
    <property type="match status" value="1"/>
</dbReference>
<name>A0AAD1Y2A1_EUPCR</name>
<sequence length="146" mass="15875">MESFTASNNIAANFTGEELKSEEIFSMMTEYLARGEGADLSDKVGAIFQFDVRAKKGGPIVGSWEIDLKSSPPSCKKGKSSGPDATFTMIDSDFEKVCMGTLNPQMAFMQGKMKIKGNLGKATKFTPELFPPPTEENIAKYAKAKL</sequence>
<dbReference type="Pfam" id="PF02036">
    <property type="entry name" value="SCP2"/>
    <property type="match status" value="1"/>
</dbReference>
<gene>
    <name evidence="2" type="ORF">ECRASSUSDP1_LOCUS24063</name>
</gene>
<feature type="domain" description="SCP2" evidence="1">
    <location>
        <begin position="36"/>
        <end position="126"/>
    </location>
</feature>
<evidence type="ECO:0000313" key="2">
    <source>
        <dbReference type="EMBL" id="CAI2382585.1"/>
    </source>
</evidence>
<dbReference type="Gene3D" id="3.30.1050.10">
    <property type="entry name" value="SCP2 sterol-binding domain"/>
    <property type="match status" value="1"/>
</dbReference>
<protein>
    <recommendedName>
        <fullName evidence="1">SCP2 domain-containing protein</fullName>
    </recommendedName>
</protein>
<organism evidence="2 3">
    <name type="scientific">Euplotes crassus</name>
    <dbReference type="NCBI Taxonomy" id="5936"/>
    <lineage>
        <taxon>Eukaryota</taxon>
        <taxon>Sar</taxon>
        <taxon>Alveolata</taxon>
        <taxon>Ciliophora</taxon>
        <taxon>Intramacronucleata</taxon>
        <taxon>Spirotrichea</taxon>
        <taxon>Hypotrichia</taxon>
        <taxon>Euplotida</taxon>
        <taxon>Euplotidae</taxon>
        <taxon>Moneuplotes</taxon>
    </lineage>
</organism>
<dbReference type="AlphaFoldDB" id="A0AAD1Y2A1"/>
<accession>A0AAD1Y2A1</accession>
<reference evidence="2" key="1">
    <citation type="submission" date="2023-07" db="EMBL/GenBank/DDBJ databases">
        <authorList>
            <consortium name="AG Swart"/>
            <person name="Singh M."/>
            <person name="Singh A."/>
            <person name="Seah K."/>
            <person name="Emmerich C."/>
        </authorList>
    </citation>
    <scope>NUCLEOTIDE SEQUENCE</scope>
    <source>
        <strain evidence="2">DP1</strain>
    </source>
</reference>
<dbReference type="GO" id="GO:0005829">
    <property type="term" value="C:cytosol"/>
    <property type="evidence" value="ECO:0007669"/>
    <property type="project" value="TreeGrafter"/>
</dbReference>
<dbReference type="InterPro" id="IPR003033">
    <property type="entry name" value="SCP2_sterol-bd_dom"/>
</dbReference>
<dbReference type="InterPro" id="IPR036527">
    <property type="entry name" value="SCP2_sterol-bd_dom_sf"/>
</dbReference>
<dbReference type="PANTHER" id="PTHR10094">
    <property type="entry name" value="STEROL CARRIER PROTEIN 2 SCP-2 FAMILY PROTEIN"/>
    <property type="match status" value="1"/>
</dbReference>
<proteinExistence type="predicted"/>
<evidence type="ECO:0000313" key="3">
    <source>
        <dbReference type="Proteomes" id="UP001295684"/>
    </source>
</evidence>
<dbReference type="SUPFAM" id="SSF55718">
    <property type="entry name" value="SCP-like"/>
    <property type="match status" value="1"/>
</dbReference>
<dbReference type="Proteomes" id="UP001295684">
    <property type="component" value="Unassembled WGS sequence"/>
</dbReference>
<comment type="caution">
    <text evidence="2">The sequence shown here is derived from an EMBL/GenBank/DDBJ whole genome shotgun (WGS) entry which is preliminary data.</text>
</comment>
<evidence type="ECO:0000259" key="1">
    <source>
        <dbReference type="Pfam" id="PF02036"/>
    </source>
</evidence>
<keyword evidence="3" id="KW-1185">Reference proteome</keyword>